<sequence>MLAIPSAVRLQSSIAAPSAVSKRSDTSLGADQALHSHVDPLDGSLGPFLASCVLVLIVLLAVASVFYGVHRRTRLRLAAQLTVPSADSHRGLLSDVQLPPTRLRIRTPLARLRILRGGATLPLWHSPPQTRMAGPGASLPSIVLSRPSPVPRPPVSPSLTTFAPAPLPAAGSLRVPLDRWNRTSGAQKTKPKPLVQLDLPPDQQFPLSLRTTHLAAVPPAGLQTPTRSDTQPSPLCAYSLESPPRLRSVLEPQPQPLVVHRQVEQAKAQSPSKKASPGKSPKRAWKTTILGKENQPPRMQAKVNRTRKIFGSRDDSWAQIL</sequence>
<feature type="region of interest" description="Disordered" evidence="1">
    <location>
        <begin position="217"/>
        <end position="240"/>
    </location>
</feature>
<feature type="compositionally biased region" description="Low complexity" evidence="1">
    <location>
        <begin position="265"/>
        <end position="279"/>
    </location>
</feature>
<dbReference type="AlphaFoldDB" id="A0A9P3L9D5"/>
<name>A0A9P3L9D5_9APHY</name>
<gene>
    <name evidence="3" type="ORF">PsYK624_024890</name>
</gene>
<keyword evidence="2" id="KW-0472">Membrane</keyword>
<dbReference type="OrthoDB" id="10578342at2759"/>
<dbReference type="EMBL" id="BPQB01000004">
    <property type="protein sequence ID" value="GJE86409.1"/>
    <property type="molecule type" value="Genomic_DNA"/>
</dbReference>
<protein>
    <submittedName>
        <fullName evidence="3">Uncharacterized protein</fullName>
    </submittedName>
</protein>
<evidence type="ECO:0000256" key="2">
    <source>
        <dbReference type="SAM" id="Phobius"/>
    </source>
</evidence>
<reference evidence="3 4" key="1">
    <citation type="submission" date="2021-08" db="EMBL/GenBank/DDBJ databases">
        <title>Draft Genome Sequence of Phanerochaete sordida strain YK-624.</title>
        <authorList>
            <person name="Mori T."/>
            <person name="Dohra H."/>
            <person name="Suzuki T."/>
            <person name="Kawagishi H."/>
            <person name="Hirai H."/>
        </authorList>
    </citation>
    <scope>NUCLEOTIDE SEQUENCE [LARGE SCALE GENOMIC DNA]</scope>
    <source>
        <strain evidence="3 4">YK-624</strain>
    </source>
</reference>
<evidence type="ECO:0000256" key="1">
    <source>
        <dbReference type="SAM" id="MobiDB-lite"/>
    </source>
</evidence>
<feature type="compositionally biased region" description="Polar residues" evidence="1">
    <location>
        <begin position="223"/>
        <end position="233"/>
    </location>
</feature>
<accession>A0A9P3L9D5</accession>
<keyword evidence="2" id="KW-0812">Transmembrane</keyword>
<evidence type="ECO:0000313" key="3">
    <source>
        <dbReference type="EMBL" id="GJE86409.1"/>
    </source>
</evidence>
<evidence type="ECO:0000313" key="4">
    <source>
        <dbReference type="Proteomes" id="UP000703269"/>
    </source>
</evidence>
<feature type="region of interest" description="Disordered" evidence="1">
    <location>
        <begin position="126"/>
        <end position="164"/>
    </location>
</feature>
<proteinExistence type="predicted"/>
<keyword evidence="2" id="KW-1133">Transmembrane helix</keyword>
<keyword evidence="4" id="KW-1185">Reference proteome</keyword>
<feature type="transmembrane region" description="Helical" evidence="2">
    <location>
        <begin position="48"/>
        <end position="69"/>
    </location>
</feature>
<organism evidence="3 4">
    <name type="scientific">Phanerochaete sordida</name>
    <dbReference type="NCBI Taxonomy" id="48140"/>
    <lineage>
        <taxon>Eukaryota</taxon>
        <taxon>Fungi</taxon>
        <taxon>Dikarya</taxon>
        <taxon>Basidiomycota</taxon>
        <taxon>Agaricomycotina</taxon>
        <taxon>Agaricomycetes</taxon>
        <taxon>Polyporales</taxon>
        <taxon>Phanerochaetaceae</taxon>
        <taxon>Phanerochaete</taxon>
    </lineage>
</organism>
<dbReference type="Proteomes" id="UP000703269">
    <property type="component" value="Unassembled WGS sequence"/>
</dbReference>
<comment type="caution">
    <text evidence="3">The sequence shown here is derived from an EMBL/GenBank/DDBJ whole genome shotgun (WGS) entry which is preliminary data.</text>
</comment>
<feature type="compositionally biased region" description="Low complexity" evidence="1">
    <location>
        <begin position="138"/>
        <end position="147"/>
    </location>
</feature>
<feature type="region of interest" description="Disordered" evidence="1">
    <location>
        <begin position="183"/>
        <end position="203"/>
    </location>
</feature>
<feature type="region of interest" description="Disordered" evidence="1">
    <location>
        <begin position="261"/>
        <end position="300"/>
    </location>
</feature>